<feature type="transmembrane region" description="Helical" evidence="1">
    <location>
        <begin position="137"/>
        <end position="158"/>
    </location>
</feature>
<feature type="transmembrane region" description="Helical" evidence="1">
    <location>
        <begin position="189"/>
        <end position="207"/>
    </location>
</feature>
<reference evidence="2 3" key="1">
    <citation type="submission" date="2019-10" db="EMBL/GenBank/DDBJ databases">
        <title>Whole genome shotgun sequence of Acrocarpospora macrocephala NBRC 16266.</title>
        <authorList>
            <person name="Ichikawa N."/>
            <person name="Kimura A."/>
            <person name="Kitahashi Y."/>
            <person name="Komaki H."/>
            <person name="Oguchi A."/>
        </authorList>
    </citation>
    <scope>NUCLEOTIDE SEQUENCE [LARGE SCALE GENOMIC DNA]</scope>
    <source>
        <strain evidence="2 3">NBRC 16266</strain>
    </source>
</reference>
<dbReference type="OrthoDB" id="5182385at2"/>
<dbReference type="AlphaFoldDB" id="A0A5M3WVS2"/>
<gene>
    <name evidence="2" type="ORF">Amac_042500</name>
</gene>
<name>A0A5M3WVS2_9ACTN</name>
<protein>
    <recommendedName>
        <fullName evidence="4">DUF4386 domain-containing protein</fullName>
    </recommendedName>
</protein>
<feature type="transmembrane region" description="Helical" evidence="1">
    <location>
        <begin position="165"/>
        <end position="183"/>
    </location>
</feature>
<dbReference type="RefSeq" id="WP_155356078.1">
    <property type="nucleotide sequence ID" value="NZ_BLAE01000023.1"/>
</dbReference>
<evidence type="ECO:0000313" key="2">
    <source>
        <dbReference type="EMBL" id="GES10653.1"/>
    </source>
</evidence>
<proteinExistence type="predicted"/>
<feature type="transmembrane region" description="Helical" evidence="1">
    <location>
        <begin position="58"/>
        <end position="77"/>
    </location>
</feature>
<keyword evidence="1" id="KW-0812">Transmembrane</keyword>
<keyword evidence="1" id="KW-0472">Membrane</keyword>
<dbReference type="EMBL" id="BLAE01000023">
    <property type="protein sequence ID" value="GES10653.1"/>
    <property type="molecule type" value="Genomic_DNA"/>
</dbReference>
<keyword evidence="1" id="KW-1133">Transmembrane helix</keyword>
<feature type="transmembrane region" description="Helical" evidence="1">
    <location>
        <begin position="84"/>
        <end position="106"/>
    </location>
</feature>
<evidence type="ECO:0000256" key="1">
    <source>
        <dbReference type="SAM" id="Phobius"/>
    </source>
</evidence>
<sequence>MFKLNDAVRFRRSVTGVLLILAPLLQLIAVLVDPGTWGDDRESVSFGDNPALAQLQSALYHWSWILLPVALIGVLHVARRRGVVLGHIGGAMSVLGFLSLSGLLMIDPVEWYLGQHNPPEQAAKILDEMLNLPGVVFGFQMPWIFFGPIGAGLVAIALRRAGFAPWWVVGAILLGWWAGFLAPYGPLTVPLWAAPVAAFGYLGVKVLRMTDAEWVSYYPSAAPGVTTPDSYANTTA</sequence>
<evidence type="ECO:0008006" key="4">
    <source>
        <dbReference type="Google" id="ProtNLM"/>
    </source>
</evidence>
<keyword evidence="3" id="KW-1185">Reference proteome</keyword>
<comment type="caution">
    <text evidence="2">The sequence shown here is derived from an EMBL/GenBank/DDBJ whole genome shotgun (WGS) entry which is preliminary data.</text>
</comment>
<organism evidence="2 3">
    <name type="scientific">Acrocarpospora macrocephala</name>
    <dbReference type="NCBI Taxonomy" id="150177"/>
    <lineage>
        <taxon>Bacteria</taxon>
        <taxon>Bacillati</taxon>
        <taxon>Actinomycetota</taxon>
        <taxon>Actinomycetes</taxon>
        <taxon>Streptosporangiales</taxon>
        <taxon>Streptosporangiaceae</taxon>
        <taxon>Acrocarpospora</taxon>
    </lineage>
</organism>
<accession>A0A5M3WVS2</accession>
<evidence type="ECO:0000313" key="3">
    <source>
        <dbReference type="Proteomes" id="UP000331127"/>
    </source>
</evidence>
<dbReference type="Proteomes" id="UP000331127">
    <property type="component" value="Unassembled WGS sequence"/>
</dbReference>